<dbReference type="KEGG" id="goe:100907896"/>
<name>A0AAJ6VZC1_9ACAR</name>
<evidence type="ECO:0000313" key="2">
    <source>
        <dbReference type="Proteomes" id="UP000694867"/>
    </source>
</evidence>
<evidence type="ECO:0000256" key="1">
    <source>
        <dbReference type="SAM" id="SignalP"/>
    </source>
</evidence>
<organism evidence="2 3">
    <name type="scientific">Galendromus occidentalis</name>
    <name type="common">western predatory mite</name>
    <dbReference type="NCBI Taxonomy" id="34638"/>
    <lineage>
        <taxon>Eukaryota</taxon>
        <taxon>Metazoa</taxon>
        <taxon>Ecdysozoa</taxon>
        <taxon>Arthropoda</taxon>
        <taxon>Chelicerata</taxon>
        <taxon>Arachnida</taxon>
        <taxon>Acari</taxon>
        <taxon>Parasitiformes</taxon>
        <taxon>Mesostigmata</taxon>
        <taxon>Gamasina</taxon>
        <taxon>Phytoseioidea</taxon>
        <taxon>Phytoseiidae</taxon>
        <taxon>Typhlodrominae</taxon>
        <taxon>Galendromus</taxon>
    </lineage>
</organism>
<proteinExistence type="predicted"/>
<dbReference type="GeneID" id="100907896"/>
<sequence length="181" mass="20298">MAHQLPVIFIISFLFGSTWSRCPNVAPPEYPSELGQFFTRNGLRVNLVHVARSNADDEELYDSVCLEASVNKKSDNQYFLNYTYKQIKGFVNVTLFDGDVPDDEARLVQLVPEGNLLAAVQCNPQERIHVFLGLIKNVVGSSCRESLRTVINRAHLAAGFRPVKKSERELSRSIAQCCATH</sequence>
<feature type="signal peptide" evidence="1">
    <location>
        <begin position="1"/>
        <end position="20"/>
    </location>
</feature>
<feature type="chain" id="PRO_5042567144" evidence="1">
    <location>
        <begin position="21"/>
        <end position="181"/>
    </location>
</feature>
<accession>A0AAJ6VZC1</accession>
<dbReference type="AlphaFoldDB" id="A0AAJ6VZC1"/>
<evidence type="ECO:0000313" key="3">
    <source>
        <dbReference type="RefSeq" id="XP_003745592.1"/>
    </source>
</evidence>
<gene>
    <name evidence="3" type="primary">LOC100907896</name>
</gene>
<dbReference type="Proteomes" id="UP000694867">
    <property type="component" value="Unplaced"/>
</dbReference>
<protein>
    <submittedName>
        <fullName evidence="3">Uncharacterized protein LOC100907896</fullName>
    </submittedName>
</protein>
<keyword evidence="1" id="KW-0732">Signal</keyword>
<dbReference type="RefSeq" id="XP_003745592.1">
    <property type="nucleotide sequence ID" value="XM_003745544.1"/>
</dbReference>
<keyword evidence="2" id="KW-1185">Reference proteome</keyword>
<reference evidence="3" key="1">
    <citation type="submission" date="2025-08" db="UniProtKB">
        <authorList>
            <consortium name="RefSeq"/>
        </authorList>
    </citation>
    <scope>IDENTIFICATION</scope>
</reference>